<comment type="caution">
    <text evidence="1">The sequence shown here is derived from an EMBL/GenBank/DDBJ whole genome shotgun (WGS) entry which is preliminary data.</text>
</comment>
<dbReference type="EMBL" id="JABANE010000017">
    <property type="protein sequence ID" value="NME67996.1"/>
    <property type="molecule type" value="Genomic_DNA"/>
</dbReference>
<proteinExistence type="predicted"/>
<evidence type="ECO:0000313" key="1">
    <source>
        <dbReference type="EMBL" id="NME67996.1"/>
    </source>
</evidence>
<accession>A0A7X9RT68</accession>
<dbReference type="RefSeq" id="WP_169656310.1">
    <property type="nucleotide sequence ID" value="NZ_JABANE010000017.1"/>
</dbReference>
<keyword evidence="2" id="KW-1185">Reference proteome</keyword>
<reference evidence="1 2" key="1">
    <citation type="submission" date="2020-04" db="EMBL/GenBank/DDBJ databases">
        <title>Flammeovirga sp. SR4, a novel species isolated from seawater.</title>
        <authorList>
            <person name="Wang X."/>
        </authorList>
    </citation>
    <scope>NUCLEOTIDE SEQUENCE [LARGE SCALE GENOMIC DNA]</scope>
    <source>
        <strain evidence="1 2">ATCC 23126</strain>
    </source>
</reference>
<evidence type="ECO:0000313" key="2">
    <source>
        <dbReference type="Proteomes" id="UP000576082"/>
    </source>
</evidence>
<gene>
    <name evidence="1" type="ORF">HHU12_08500</name>
</gene>
<name>A0A7X9RT68_9BACT</name>
<organism evidence="1 2">
    <name type="scientific">Flammeovirga aprica JL-4</name>
    <dbReference type="NCBI Taxonomy" id="694437"/>
    <lineage>
        <taxon>Bacteria</taxon>
        <taxon>Pseudomonadati</taxon>
        <taxon>Bacteroidota</taxon>
        <taxon>Cytophagia</taxon>
        <taxon>Cytophagales</taxon>
        <taxon>Flammeovirgaceae</taxon>
        <taxon>Flammeovirga</taxon>
    </lineage>
</organism>
<protein>
    <submittedName>
        <fullName evidence="1">Uncharacterized protein</fullName>
    </submittedName>
</protein>
<dbReference type="Proteomes" id="UP000576082">
    <property type="component" value="Unassembled WGS sequence"/>
</dbReference>
<sequence>MKQTILSIVGLLLCLNCFSQERDHRASLDYLNQSIEYPFITEKNIDGLCFITLSNNFDYYQNPILLTDKDNQQIASIEFVDTLGIITTFKGRQFRSYDNSNPFKPWLWVDNPDYLRLTFECTDSIGNFYKVRLNESEFAWIKKTDENFKKETIENFVLKWTSEPMKLDFNRLINPLKKEPKSDSENIDNPEQGKYKIWEATSLEIFGDWIKIKTIMDEIGWIKWRDGNKVLIRMYYAC</sequence>
<dbReference type="AlphaFoldDB" id="A0A7X9RT68"/>